<evidence type="ECO:0000313" key="2">
    <source>
        <dbReference type="Proteomes" id="UP000821845"/>
    </source>
</evidence>
<accession>A0ACB7T8V7</accession>
<sequence>MFPLRENKKTRFTSDGHVSPYTALQAGVTKSSVTKSKRVVASSRTSSKDGITLQQSSVTSTASVDARTEVVTGKAYDGLNGVTEKTELTNGSDDDYYRPEIECPVSVSKLKDVYISSGKDTVDAEAFREIAVTGIDIKSLKHSYISPMNNKTQVLNHRFAEDIVPIDIKSLKSSFTSVQEQASHNSESGVIEEVKIDKQRLQNKFNKEMKEAINMDDVWVMALSLAIGSLVLVWLLLYVRFGKSIVDNGGKKGVVKDRRFSPPQARNGTRTSPSTNGSHRAQATFMRFPY</sequence>
<dbReference type="Proteomes" id="UP000821845">
    <property type="component" value="Chromosome 11"/>
</dbReference>
<proteinExistence type="predicted"/>
<comment type="caution">
    <text evidence="1">The sequence shown here is derived from an EMBL/GenBank/DDBJ whole genome shotgun (WGS) entry which is preliminary data.</text>
</comment>
<gene>
    <name evidence="1" type="ORF">HPB50_023648</name>
</gene>
<protein>
    <submittedName>
        <fullName evidence="1">Uncharacterized protein</fullName>
    </submittedName>
</protein>
<keyword evidence="2" id="KW-1185">Reference proteome</keyword>
<evidence type="ECO:0000313" key="1">
    <source>
        <dbReference type="EMBL" id="KAH6941842.1"/>
    </source>
</evidence>
<dbReference type="EMBL" id="CM023491">
    <property type="protein sequence ID" value="KAH6941842.1"/>
    <property type="molecule type" value="Genomic_DNA"/>
</dbReference>
<organism evidence="1 2">
    <name type="scientific">Hyalomma asiaticum</name>
    <name type="common">Tick</name>
    <dbReference type="NCBI Taxonomy" id="266040"/>
    <lineage>
        <taxon>Eukaryota</taxon>
        <taxon>Metazoa</taxon>
        <taxon>Ecdysozoa</taxon>
        <taxon>Arthropoda</taxon>
        <taxon>Chelicerata</taxon>
        <taxon>Arachnida</taxon>
        <taxon>Acari</taxon>
        <taxon>Parasitiformes</taxon>
        <taxon>Ixodida</taxon>
        <taxon>Ixodoidea</taxon>
        <taxon>Ixodidae</taxon>
        <taxon>Hyalomminae</taxon>
        <taxon>Hyalomma</taxon>
    </lineage>
</organism>
<reference evidence="1" key="1">
    <citation type="submission" date="2020-05" db="EMBL/GenBank/DDBJ databases">
        <title>Large-scale comparative analyses of tick genomes elucidate their genetic diversity and vector capacities.</title>
        <authorList>
            <person name="Jia N."/>
            <person name="Wang J."/>
            <person name="Shi W."/>
            <person name="Du L."/>
            <person name="Sun Y."/>
            <person name="Zhan W."/>
            <person name="Jiang J."/>
            <person name="Wang Q."/>
            <person name="Zhang B."/>
            <person name="Ji P."/>
            <person name="Sakyi L.B."/>
            <person name="Cui X."/>
            <person name="Yuan T."/>
            <person name="Jiang B."/>
            <person name="Yang W."/>
            <person name="Lam T.T.-Y."/>
            <person name="Chang Q."/>
            <person name="Ding S."/>
            <person name="Wang X."/>
            <person name="Zhu J."/>
            <person name="Ruan X."/>
            <person name="Zhao L."/>
            <person name="Wei J."/>
            <person name="Que T."/>
            <person name="Du C."/>
            <person name="Cheng J."/>
            <person name="Dai P."/>
            <person name="Han X."/>
            <person name="Huang E."/>
            <person name="Gao Y."/>
            <person name="Liu J."/>
            <person name="Shao H."/>
            <person name="Ye R."/>
            <person name="Li L."/>
            <person name="Wei W."/>
            <person name="Wang X."/>
            <person name="Wang C."/>
            <person name="Yang T."/>
            <person name="Huo Q."/>
            <person name="Li W."/>
            <person name="Guo W."/>
            <person name="Chen H."/>
            <person name="Zhou L."/>
            <person name="Ni X."/>
            <person name="Tian J."/>
            <person name="Zhou Y."/>
            <person name="Sheng Y."/>
            <person name="Liu T."/>
            <person name="Pan Y."/>
            <person name="Xia L."/>
            <person name="Li J."/>
            <person name="Zhao F."/>
            <person name="Cao W."/>
        </authorList>
    </citation>
    <scope>NUCLEOTIDE SEQUENCE</scope>
    <source>
        <strain evidence="1">Hyas-2018</strain>
    </source>
</reference>
<name>A0ACB7T8V7_HYAAI</name>